<evidence type="ECO:0000256" key="2">
    <source>
        <dbReference type="ARBA" id="ARBA00023315"/>
    </source>
</evidence>
<keyword evidence="2 4" id="KW-0012">Acyltransferase</keyword>
<feature type="active site" evidence="5">
    <location>
        <position position="90"/>
    </location>
</feature>
<organism evidence="7 8">
    <name type="scientific">Clostridium disporicum</name>
    <dbReference type="NCBI Taxonomy" id="84024"/>
    <lineage>
        <taxon>Bacteria</taxon>
        <taxon>Bacillati</taxon>
        <taxon>Bacillota</taxon>
        <taxon>Clostridia</taxon>
        <taxon>Eubacteriales</taxon>
        <taxon>Clostridiaceae</taxon>
        <taxon>Clostridium</taxon>
    </lineage>
</organism>
<dbReference type="Proteomes" id="UP000095594">
    <property type="component" value="Unassembled WGS sequence"/>
</dbReference>
<dbReference type="NCBIfam" id="TIGR00128">
    <property type="entry name" value="fabD"/>
    <property type="match status" value="1"/>
</dbReference>
<dbReference type="PANTHER" id="PTHR42681">
    <property type="entry name" value="MALONYL-COA-ACYL CARRIER PROTEIN TRANSACYLASE, MITOCHONDRIAL"/>
    <property type="match status" value="1"/>
</dbReference>
<evidence type="ECO:0000256" key="5">
    <source>
        <dbReference type="PIRSR" id="PIRSR000446-1"/>
    </source>
</evidence>
<sequence length="317" mass="34527">MRVAFVFSGQGSQYVGMGKELYENFQEAKRIFDDANEVLDFDLKNLTFNGDAEELNITENTQPAILTMSIAALEVLKNKGIEAEVVAGLSLGEYSALVASGAVSFKDAVALVKKRGKYMQEAVPLGIGAMTAIMGLSIEKIEEAIEMSKDKGIVQIANYNTANQIVIGGELEAVNFAANLCLEYGAKRAISLKVSGPFHTVLLEPAAIKLKEELSNISFSNIKIPVINNVTAEEIKKDDDIKDILGKQVKSSVRWRETIEKMIDMGIDTFIEIGPGRTLSSFIKEIARANKAKVNIFNVEDLKSLNKTLEGVGDLNA</sequence>
<dbReference type="InterPro" id="IPR016036">
    <property type="entry name" value="Malonyl_transacylase_ACP-bd"/>
</dbReference>
<proteinExistence type="inferred from homology"/>
<dbReference type="GO" id="GO:0006633">
    <property type="term" value="P:fatty acid biosynthetic process"/>
    <property type="evidence" value="ECO:0007669"/>
    <property type="project" value="TreeGrafter"/>
</dbReference>
<keyword evidence="1 4" id="KW-0808">Transferase</keyword>
<reference evidence="7 8" key="1">
    <citation type="submission" date="2015-09" db="EMBL/GenBank/DDBJ databases">
        <authorList>
            <consortium name="Pathogen Informatics"/>
        </authorList>
    </citation>
    <scope>NUCLEOTIDE SEQUENCE [LARGE SCALE GENOMIC DNA]</scope>
    <source>
        <strain evidence="7 8">2789STDY5834856</strain>
    </source>
</reference>
<dbReference type="InterPro" id="IPR016035">
    <property type="entry name" value="Acyl_Trfase/lysoPLipase"/>
</dbReference>
<gene>
    <name evidence="7" type="primary">fabD</name>
    <name evidence="7" type="ORF">ERS852471_00374</name>
</gene>
<dbReference type="InterPro" id="IPR001227">
    <property type="entry name" value="Ac_transferase_dom_sf"/>
</dbReference>
<dbReference type="GO" id="GO:0004314">
    <property type="term" value="F:[acyl-carrier-protein] S-malonyltransferase activity"/>
    <property type="evidence" value="ECO:0007669"/>
    <property type="project" value="UniProtKB-EC"/>
</dbReference>
<dbReference type="SUPFAM" id="SSF52151">
    <property type="entry name" value="FabD/lysophospholipase-like"/>
    <property type="match status" value="1"/>
</dbReference>
<name>A0A173Z4E6_9CLOT</name>
<dbReference type="EC" id="2.3.1.39" evidence="4"/>
<dbReference type="SUPFAM" id="SSF55048">
    <property type="entry name" value="Probable ACP-binding domain of malonyl-CoA ACP transacylase"/>
    <property type="match status" value="1"/>
</dbReference>
<dbReference type="GO" id="GO:0005829">
    <property type="term" value="C:cytosol"/>
    <property type="evidence" value="ECO:0007669"/>
    <property type="project" value="TreeGrafter"/>
</dbReference>
<accession>A0A173Z4E6</accession>
<dbReference type="PIRSF" id="PIRSF000446">
    <property type="entry name" value="Mct"/>
    <property type="match status" value="1"/>
</dbReference>
<comment type="catalytic activity">
    <reaction evidence="3 4">
        <text>holo-[ACP] + malonyl-CoA = malonyl-[ACP] + CoA</text>
        <dbReference type="Rhea" id="RHEA:41792"/>
        <dbReference type="Rhea" id="RHEA-COMP:9623"/>
        <dbReference type="Rhea" id="RHEA-COMP:9685"/>
        <dbReference type="ChEBI" id="CHEBI:57287"/>
        <dbReference type="ChEBI" id="CHEBI:57384"/>
        <dbReference type="ChEBI" id="CHEBI:64479"/>
        <dbReference type="ChEBI" id="CHEBI:78449"/>
        <dbReference type="EC" id="2.3.1.39"/>
    </reaction>
</comment>
<dbReference type="Pfam" id="PF00698">
    <property type="entry name" value="Acyl_transf_1"/>
    <property type="match status" value="1"/>
</dbReference>
<feature type="active site" evidence="5">
    <location>
        <position position="199"/>
    </location>
</feature>
<dbReference type="InterPro" id="IPR014043">
    <property type="entry name" value="Acyl_transferase_dom"/>
</dbReference>
<dbReference type="Gene3D" id="3.30.70.250">
    <property type="entry name" value="Malonyl-CoA ACP transacylase, ACP-binding"/>
    <property type="match status" value="1"/>
</dbReference>
<dbReference type="Gene3D" id="3.40.366.10">
    <property type="entry name" value="Malonyl-Coenzyme A Acyl Carrier Protein, domain 2"/>
    <property type="match status" value="1"/>
</dbReference>
<dbReference type="InterPro" id="IPR050858">
    <property type="entry name" value="Mal-CoA-ACP_Trans/PKS_FabD"/>
</dbReference>
<evidence type="ECO:0000256" key="3">
    <source>
        <dbReference type="ARBA" id="ARBA00048462"/>
    </source>
</evidence>
<protein>
    <recommendedName>
        <fullName evidence="4">Malonyl CoA-acyl carrier protein transacylase</fullName>
        <ecNumber evidence="4">2.3.1.39</ecNumber>
    </recommendedName>
</protein>
<dbReference type="InterPro" id="IPR004410">
    <property type="entry name" value="Malonyl_CoA-ACP_transAc_FabD"/>
</dbReference>
<comment type="similarity">
    <text evidence="4">Belongs to the fabD family.</text>
</comment>
<evidence type="ECO:0000313" key="8">
    <source>
        <dbReference type="Proteomes" id="UP000095594"/>
    </source>
</evidence>
<dbReference type="RefSeq" id="WP_055263352.1">
    <property type="nucleotide sequence ID" value="NZ_CABIXQ010000002.1"/>
</dbReference>
<dbReference type="OrthoDB" id="9805460at2"/>
<dbReference type="EMBL" id="CYZX01000002">
    <property type="protein sequence ID" value="CUN70579.1"/>
    <property type="molecule type" value="Genomic_DNA"/>
</dbReference>
<evidence type="ECO:0000259" key="6">
    <source>
        <dbReference type="SMART" id="SM00827"/>
    </source>
</evidence>
<dbReference type="AlphaFoldDB" id="A0A173Z4E6"/>
<dbReference type="SMART" id="SM00827">
    <property type="entry name" value="PKS_AT"/>
    <property type="match status" value="1"/>
</dbReference>
<evidence type="ECO:0000313" key="7">
    <source>
        <dbReference type="EMBL" id="CUN70579.1"/>
    </source>
</evidence>
<dbReference type="InterPro" id="IPR024925">
    <property type="entry name" value="Malonyl_CoA-ACP_transAc"/>
</dbReference>
<feature type="domain" description="Malonyl-CoA:ACP transacylase (MAT)" evidence="6">
    <location>
        <begin position="6"/>
        <end position="308"/>
    </location>
</feature>
<dbReference type="FunFam" id="3.30.70.250:FF:000001">
    <property type="entry name" value="Malonyl CoA-acyl carrier protein transacylase"/>
    <property type="match status" value="1"/>
</dbReference>
<evidence type="ECO:0000256" key="1">
    <source>
        <dbReference type="ARBA" id="ARBA00022679"/>
    </source>
</evidence>
<dbReference type="PANTHER" id="PTHR42681:SF1">
    <property type="entry name" value="MALONYL-COA-ACYL CARRIER PROTEIN TRANSACYLASE, MITOCHONDRIAL"/>
    <property type="match status" value="1"/>
</dbReference>
<evidence type="ECO:0000256" key="4">
    <source>
        <dbReference type="PIRNR" id="PIRNR000446"/>
    </source>
</evidence>